<gene>
    <name evidence="2" type="ORF">BJ554DRAFT_6366</name>
</gene>
<evidence type="ECO:0000313" key="2">
    <source>
        <dbReference type="EMBL" id="KAG5463572.1"/>
    </source>
</evidence>
<keyword evidence="3" id="KW-1185">Reference proteome</keyword>
<evidence type="ECO:0000256" key="1">
    <source>
        <dbReference type="SAM" id="MobiDB-lite"/>
    </source>
</evidence>
<protein>
    <submittedName>
        <fullName evidence="2">Uncharacterized protein</fullName>
    </submittedName>
</protein>
<proteinExistence type="predicted"/>
<feature type="region of interest" description="Disordered" evidence="1">
    <location>
        <begin position="6"/>
        <end position="47"/>
    </location>
</feature>
<evidence type="ECO:0000313" key="3">
    <source>
        <dbReference type="Proteomes" id="UP000673691"/>
    </source>
</evidence>
<feature type="compositionally biased region" description="Gly residues" evidence="1">
    <location>
        <begin position="35"/>
        <end position="47"/>
    </location>
</feature>
<sequence>LLLDLHGELAGGGEDEDDGPVAGLEEGLGVDVDDGGQGVGEGLPGTGLGDADHVAALEGHGPALALDGGGALEADGLELLEHVGGEGGLLEGLDRLWDAVPGDGDLVLGAEPQHVGVGAGGDGGVLLVEVLLEAGQLAQVPLGAAEVAAEVAHAVAADGGAAAVAAAAVTSGAVAAAAAVTSGAVAAAAAVRAVAAASAGGGAVAAAGGAVAAAGAPPP</sequence>
<accession>A0A8H8A222</accession>
<name>A0A8H8A222_9FUNG</name>
<comment type="caution">
    <text evidence="2">The sequence shown here is derived from an EMBL/GenBank/DDBJ whole genome shotgun (WGS) entry which is preliminary data.</text>
</comment>
<dbReference type="AntiFam" id="ANF00149">
    <property type="entry name" value="Shadow ORF (opposite cshA)"/>
</dbReference>
<reference evidence="2 3" key="1">
    <citation type="journal article" name="Sci. Rep.">
        <title>Genome-scale phylogenetic analyses confirm Olpidium as the closest living zoosporic fungus to the non-flagellated, terrestrial fungi.</title>
        <authorList>
            <person name="Chang Y."/>
            <person name="Rochon D."/>
            <person name="Sekimoto S."/>
            <person name="Wang Y."/>
            <person name="Chovatia M."/>
            <person name="Sandor L."/>
            <person name="Salamov A."/>
            <person name="Grigoriev I.V."/>
            <person name="Stajich J.E."/>
            <person name="Spatafora J.W."/>
        </authorList>
    </citation>
    <scope>NUCLEOTIDE SEQUENCE [LARGE SCALE GENOMIC DNA]</scope>
    <source>
        <strain evidence="2">S191</strain>
    </source>
</reference>
<dbReference type="Proteomes" id="UP000673691">
    <property type="component" value="Unassembled WGS sequence"/>
</dbReference>
<dbReference type="AlphaFoldDB" id="A0A8H8A222"/>
<feature type="non-terminal residue" evidence="2">
    <location>
        <position position="1"/>
    </location>
</feature>
<organism evidence="2 3">
    <name type="scientific">Olpidium bornovanus</name>
    <dbReference type="NCBI Taxonomy" id="278681"/>
    <lineage>
        <taxon>Eukaryota</taxon>
        <taxon>Fungi</taxon>
        <taxon>Fungi incertae sedis</taxon>
        <taxon>Olpidiomycota</taxon>
        <taxon>Olpidiomycotina</taxon>
        <taxon>Olpidiomycetes</taxon>
        <taxon>Olpidiales</taxon>
        <taxon>Olpidiaceae</taxon>
        <taxon>Olpidium</taxon>
    </lineage>
</organism>
<dbReference type="EMBL" id="JAEFCI010000402">
    <property type="protein sequence ID" value="KAG5463572.1"/>
    <property type="molecule type" value="Genomic_DNA"/>
</dbReference>